<reference evidence="1 2" key="1">
    <citation type="journal article" date="2016" name="Nat. Commun.">
        <title>Thousands of microbial genomes shed light on interconnected biogeochemical processes in an aquifer system.</title>
        <authorList>
            <person name="Anantharaman K."/>
            <person name="Brown C.T."/>
            <person name="Hug L.A."/>
            <person name="Sharon I."/>
            <person name="Castelle C.J."/>
            <person name="Probst A.J."/>
            <person name="Thomas B.C."/>
            <person name="Singh A."/>
            <person name="Wilkins M.J."/>
            <person name="Karaoz U."/>
            <person name="Brodie E.L."/>
            <person name="Williams K.H."/>
            <person name="Hubbard S.S."/>
            <person name="Banfield J.F."/>
        </authorList>
    </citation>
    <scope>NUCLEOTIDE SEQUENCE [LARGE SCALE GENOMIC DNA]</scope>
</reference>
<proteinExistence type="predicted"/>
<protein>
    <submittedName>
        <fullName evidence="1">Uncharacterized protein</fullName>
    </submittedName>
</protein>
<name>A0A1G2LB01_9BACT</name>
<gene>
    <name evidence="1" type="ORF">A3B37_00400</name>
</gene>
<dbReference type="Proteomes" id="UP000176705">
    <property type="component" value="Unassembled WGS sequence"/>
</dbReference>
<dbReference type="EMBL" id="MHQS01000010">
    <property type="protein sequence ID" value="OHA08798.1"/>
    <property type="molecule type" value="Genomic_DNA"/>
</dbReference>
<evidence type="ECO:0000313" key="2">
    <source>
        <dbReference type="Proteomes" id="UP000176705"/>
    </source>
</evidence>
<dbReference type="AlphaFoldDB" id="A0A1G2LB01"/>
<sequence>MAKATANAIAIFRSDVEGLGVGPEGEELVGFTFRAGDQFPAVEGRPVEIIVGKGERFDVPRKDVEIVHLGRASSLATPN</sequence>
<comment type="caution">
    <text evidence="1">The sequence shown here is derived from an EMBL/GenBank/DDBJ whole genome shotgun (WGS) entry which is preliminary data.</text>
</comment>
<accession>A0A1G2LB01</accession>
<organism evidence="1 2">
    <name type="scientific">Candidatus Sungbacteria bacterium RIFCSPLOWO2_01_FULL_59_16</name>
    <dbReference type="NCBI Taxonomy" id="1802280"/>
    <lineage>
        <taxon>Bacteria</taxon>
        <taxon>Candidatus Sungiibacteriota</taxon>
    </lineage>
</organism>
<dbReference type="STRING" id="1802280.A3B37_00400"/>
<evidence type="ECO:0000313" key="1">
    <source>
        <dbReference type="EMBL" id="OHA08798.1"/>
    </source>
</evidence>